<feature type="domain" description="Protein kinase" evidence="1">
    <location>
        <begin position="29"/>
        <end position="302"/>
    </location>
</feature>
<sequence>MLAPKYQKLSPCSERRIQPFEINPYDLSVEIEHVLGKDGNSVIYRGLLRSIKSNKSSYSQVAIKISYPPITPKSRKAVANEIQALKTLKHNSHILSMVGYMNTETDLMIVSEFCQLGHLGGLIQSHPCHYANQELCSTVICFNAEELLSFFWQIADGLSFMTANEILHRDIAAENIFITDNMVAKVGGFKRCMIKRQIGDHDEELPFWNQAVETLLKGEYSEKSDVWQFGNLLFEVFSGGSLPFGDLSKEQIIQMFAENERPRPVRACPDIVSDLIDQCWKTDVDRRPSFSQLKSLIAATFIKSRSPKSSGSLR</sequence>
<reference evidence="5" key="1">
    <citation type="submission" date="2016-11" db="UniProtKB">
        <authorList>
            <consortium name="WormBaseParasite"/>
        </authorList>
    </citation>
    <scope>IDENTIFICATION</scope>
</reference>
<evidence type="ECO:0000313" key="3">
    <source>
        <dbReference type="Proteomes" id="UP000095284"/>
    </source>
</evidence>
<dbReference type="eggNOG" id="KOG0200">
    <property type="taxonomic scope" value="Eukaryota"/>
</dbReference>
<evidence type="ECO:0000313" key="2">
    <source>
        <dbReference type="EMBL" id="CAD5226839.1"/>
    </source>
</evidence>
<dbReference type="PROSITE" id="PS50011">
    <property type="entry name" value="PROTEIN_KINASE_DOM"/>
    <property type="match status" value="1"/>
</dbReference>
<proteinExistence type="predicted"/>
<gene>
    <name evidence="2" type="ORF">BXYJ_LOCUS9384</name>
</gene>
<dbReference type="InterPro" id="IPR001245">
    <property type="entry name" value="Ser-Thr/Tyr_kinase_cat_dom"/>
</dbReference>
<evidence type="ECO:0000259" key="1">
    <source>
        <dbReference type="PROSITE" id="PS50011"/>
    </source>
</evidence>
<dbReference type="PROSITE" id="PS00109">
    <property type="entry name" value="PROTEIN_KINASE_TYR"/>
    <property type="match status" value="1"/>
</dbReference>
<dbReference type="GO" id="GO:0007169">
    <property type="term" value="P:cell surface receptor protein tyrosine kinase signaling pathway"/>
    <property type="evidence" value="ECO:0007669"/>
    <property type="project" value="TreeGrafter"/>
</dbReference>
<dbReference type="InterPro" id="IPR050122">
    <property type="entry name" value="RTK"/>
</dbReference>
<dbReference type="OrthoDB" id="535945at2759"/>
<dbReference type="GO" id="GO:0005886">
    <property type="term" value="C:plasma membrane"/>
    <property type="evidence" value="ECO:0007669"/>
    <property type="project" value="TreeGrafter"/>
</dbReference>
<dbReference type="GO" id="GO:0043235">
    <property type="term" value="C:receptor complex"/>
    <property type="evidence" value="ECO:0007669"/>
    <property type="project" value="TreeGrafter"/>
</dbReference>
<dbReference type="Proteomes" id="UP000659654">
    <property type="component" value="Unassembled WGS sequence"/>
</dbReference>
<reference evidence="2" key="2">
    <citation type="submission" date="2020-09" db="EMBL/GenBank/DDBJ databases">
        <authorList>
            <person name="Kikuchi T."/>
        </authorList>
    </citation>
    <scope>NUCLEOTIDE SEQUENCE</scope>
    <source>
        <strain evidence="2">Ka4C1</strain>
    </source>
</reference>
<dbReference type="InterPro" id="IPR020635">
    <property type="entry name" value="Tyr_kinase_cat_dom"/>
</dbReference>
<dbReference type="EMBL" id="CAJFCV020000004">
    <property type="protein sequence ID" value="CAG9116356.1"/>
    <property type="molecule type" value="Genomic_DNA"/>
</dbReference>
<dbReference type="WBParaSite" id="BXY_0757800.1">
    <property type="protein sequence ID" value="BXY_0757800.1"/>
    <property type="gene ID" value="BXY_0757800"/>
</dbReference>
<dbReference type="EMBL" id="CAJFDI010000004">
    <property type="protein sequence ID" value="CAD5226839.1"/>
    <property type="molecule type" value="Genomic_DNA"/>
</dbReference>
<dbReference type="Gene3D" id="1.10.510.10">
    <property type="entry name" value="Transferase(Phosphotransferase) domain 1"/>
    <property type="match status" value="1"/>
</dbReference>
<dbReference type="PANTHER" id="PTHR24416:SF600">
    <property type="entry name" value="PDGF- AND VEGF-RECEPTOR RELATED, ISOFORM J"/>
    <property type="match status" value="1"/>
</dbReference>
<dbReference type="InterPro" id="IPR008266">
    <property type="entry name" value="Tyr_kinase_AS"/>
</dbReference>
<dbReference type="SMR" id="A0A1I7S3J7"/>
<evidence type="ECO:0000313" key="4">
    <source>
        <dbReference type="Proteomes" id="UP000659654"/>
    </source>
</evidence>
<keyword evidence="4" id="KW-1185">Reference proteome</keyword>
<dbReference type="InterPro" id="IPR011009">
    <property type="entry name" value="Kinase-like_dom_sf"/>
</dbReference>
<dbReference type="Proteomes" id="UP000095284">
    <property type="component" value="Unplaced"/>
</dbReference>
<dbReference type="GO" id="GO:0004714">
    <property type="term" value="F:transmembrane receptor protein tyrosine kinase activity"/>
    <property type="evidence" value="ECO:0007669"/>
    <property type="project" value="TreeGrafter"/>
</dbReference>
<dbReference type="PANTHER" id="PTHR24416">
    <property type="entry name" value="TYROSINE-PROTEIN KINASE RECEPTOR"/>
    <property type="match status" value="1"/>
</dbReference>
<dbReference type="AlphaFoldDB" id="A0A1I7S3J7"/>
<dbReference type="Pfam" id="PF07714">
    <property type="entry name" value="PK_Tyr_Ser-Thr"/>
    <property type="match status" value="1"/>
</dbReference>
<dbReference type="SUPFAM" id="SSF56112">
    <property type="entry name" value="Protein kinase-like (PK-like)"/>
    <property type="match status" value="1"/>
</dbReference>
<organism evidence="3 5">
    <name type="scientific">Bursaphelenchus xylophilus</name>
    <name type="common">Pinewood nematode worm</name>
    <name type="synonym">Aphelenchoides xylophilus</name>
    <dbReference type="NCBI Taxonomy" id="6326"/>
    <lineage>
        <taxon>Eukaryota</taxon>
        <taxon>Metazoa</taxon>
        <taxon>Ecdysozoa</taxon>
        <taxon>Nematoda</taxon>
        <taxon>Chromadorea</taxon>
        <taxon>Rhabditida</taxon>
        <taxon>Tylenchina</taxon>
        <taxon>Tylenchomorpha</taxon>
        <taxon>Aphelenchoidea</taxon>
        <taxon>Aphelenchoididae</taxon>
        <taxon>Bursaphelenchus</taxon>
    </lineage>
</organism>
<dbReference type="PRINTS" id="PR00109">
    <property type="entry name" value="TYRKINASE"/>
</dbReference>
<evidence type="ECO:0000313" key="5">
    <source>
        <dbReference type="WBParaSite" id="BXY_0757800.1"/>
    </source>
</evidence>
<dbReference type="SMART" id="SM00219">
    <property type="entry name" value="TyrKc"/>
    <property type="match status" value="1"/>
</dbReference>
<dbReference type="Proteomes" id="UP000582659">
    <property type="component" value="Unassembled WGS sequence"/>
</dbReference>
<protein>
    <submittedName>
        <fullName evidence="2">(pine wood nematode) hypothetical protein</fullName>
    </submittedName>
    <submittedName>
        <fullName evidence="5">Protein kinase domain-containing protein</fullName>
    </submittedName>
</protein>
<dbReference type="GO" id="GO:0005524">
    <property type="term" value="F:ATP binding"/>
    <property type="evidence" value="ECO:0007669"/>
    <property type="project" value="InterPro"/>
</dbReference>
<dbReference type="InterPro" id="IPR000719">
    <property type="entry name" value="Prot_kinase_dom"/>
</dbReference>
<name>A0A1I7S3J7_BURXY</name>
<accession>A0A1I7S3J7</accession>